<sequence>MSGYSRSCSGCLMLELSFLPARCSFDKRTVFLLLPRARRRSSVQGWRRGAEGGVSVSDEGSDWQVRVRELQSAAFEKLHKGTHHCSWMGDPYDARRKAVDVNKGRTNDLFRQALQAALADPRITAAEERVLLLDGPAGISSHIAIDVGLPPHGVRPQQCASTSLQLVPLQPPPPSLLPCACGCAAFTLMVTSLKQEWKVNAFLSDVGDYLGARAPDADPFLAVWLDYCGSVARRVPQLQAVFKTHSVADGGVLALGFSCREVGGSNTRAEHGGPAALCQTTLDEAAHDAGYYLDDAIRYDYDGMFFLVCRVWVRQDSSKRRMQIRDFFLVSVSSHATPPLGPNNRIPLDTICSRDVGKQYKPTLRSPGAALTAPDRNRATVVLNSSWDVELIKRISRGALGTKDSTFRGDDEKERNVLWTSLVKFIKSAFEQKDSSNDVLFDLANATKEAGQAAMTGLPPWTLGSFYKDVITPLRLGVDIDKLDLEDIYAHVLELGQHATSILTTHKDAIDGRGDEHRDRRPHDEGLRW</sequence>
<dbReference type="Proteomes" id="UP001190700">
    <property type="component" value="Unassembled WGS sequence"/>
</dbReference>
<evidence type="ECO:0000256" key="1">
    <source>
        <dbReference type="SAM" id="MobiDB-lite"/>
    </source>
</evidence>
<dbReference type="AlphaFoldDB" id="A0AAE0ER31"/>
<reference evidence="2 3" key="1">
    <citation type="journal article" date="2015" name="Genome Biol. Evol.">
        <title>Comparative Genomics of a Bacterivorous Green Alga Reveals Evolutionary Causalities and Consequences of Phago-Mixotrophic Mode of Nutrition.</title>
        <authorList>
            <person name="Burns J.A."/>
            <person name="Paasch A."/>
            <person name="Narechania A."/>
            <person name="Kim E."/>
        </authorList>
    </citation>
    <scope>NUCLEOTIDE SEQUENCE [LARGE SCALE GENOMIC DNA]</scope>
    <source>
        <strain evidence="2 3">PLY_AMNH</strain>
    </source>
</reference>
<evidence type="ECO:0000313" key="3">
    <source>
        <dbReference type="Proteomes" id="UP001190700"/>
    </source>
</evidence>
<feature type="region of interest" description="Disordered" evidence="1">
    <location>
        <begin position="510"/>
        <end position="529"/>
    </location>
</feature>
<keyword evidence="3" id="KW-1185">Reference proteome</keyword>
<comment type="caution">
    <text evidence="2">The sequence shown here is derived from an EMBL/GenBank/DDBJ whole genome shotgun (WGS) entry which is preliminary data.</text>
</comment>
<gene>
    <name evidence="2" type="ORF">CYMTET_54096</name>
</gene>
<evidence type="ECO:0000313" key="2">
    <source>
        <dbReference type="EMBL" id="KAK3235720.1"/>
    </source>
</evidence>
<protein>
    <submittedName>
        <fullName evidence="2">Uncharacterized protein</fullName>
    </submittedName>
</protein>
<proteinExistence type="predicted"/>
<dbReference type="EMBL" id="LGRX02035234">
    <property type="protein sequence ID" value="KAK3235720.1"/>
    <property type="molecule type" value="Genomic_DNA"/>
</dbReference>
<name>A0AAE0ER31_9CHLO</name>
<accession>A0AAE0ER31</accession>
<organism evidence="2 3">
    <name type="scientific">Cymbomonas tetramitiformis</name>
    <dbReference type="NCBI Taxonomy" id="36881"/>
    <lineage>
        <taxon>Eukaryota</taxon>
        <taxon>Viridiplantae</taxon>
        <taxon>Chlorophyta</taxon>
        <taxon>Pyramimonadophyceae</taxon>
        <taxon>Pyramimonadales</taxon>
        <taxon>Pyramimonadaceae</taxon>
        <taxon>Cymbomonas</taxon>
    </lineage>
</organism>